<dbReference type="PANTHER" id="PTHR40072">
    <property type="entry name" value="MOLYBDOPTERIN-GUANINE DINUCLEOTIDE BIOSYNTHESIS ADAPTER PROTEIN-RELATED"/>
    <property type="match status" value="1"/>
</dbReference>
<dbReference type="InterPro" id="IPR027417">
    <property type="entry name" value="P-loop_NTPase"/>
</dbReference>
<proteinExistence type="predicted"/>
<dbReference type="InterPro" id="IPR052539">
    <property type="entry name" value="MGD_biosynthesis_adapter"/>
</dbReference>
<evidence type="ECO:0000313" key="2">
    <source>
        <dbReference type="EMBL" id="AEA13362.1"/>
    </source>
</evidence>
<keyword evidence="3" id="KW-1185">Reference proteome</keyword>
<organism evidence="2 3">
    <name type="scientific">Thermoproteus uzoniensis (strain 768-20)</name>
    <dbReference type="NCBI Taxonomy" id="999630"/>
    <lineage>
        <taxon>Archaea</taxon>
        <taxon>Thermoproteota</taxon>
        <taxon>Thermoprotei</taxon>
        <taxon>Thermoproteales</taxon>
        <taxon>Thermoproteaceae</taxon>
        <taxon>Thermoproteus</taxon>
    </lineage>
</organism>
<reference key="2">
    <citation type="submission" date="2011-03" db="EMBL/GenBank/DDBJ databases">
        <title>Complete genome sequence of the thermoacidophilic crenarchaeon Thermoproteus uzoniensis 768-20.</title>
        <authorList>
            <person name="Mardanov A.V."/>
            <person name="Gumerov V.M."/>
            <person name="Beletsky A.V."/>
            <person name="Prokofeva M.I."/>
            <person name="Bonch-Osmolovskaya E.A."/>
            <person name="Ravin N.V."/>
            <person name="Skryabin K.G."/>
        </authorList>
    </citation>
    <scope>NUCLEOTIDE SEQUENCE</scope>
    <source>
        <strain>768-20</strain>
    </source>
</reference>
<dbReference type="Pfam" id="PF03205">
    <property type="entry name" value="MobB"/>
    <property type="match status" value="1"/>
</dbReference>
<feature type="domain" description="Molybdopterin-guanine dinucleotide biosynthesis protein B (MobB)" evidence="1">
    <location>
        <begin position="1"/>
        <end position="93"/>
    </location>
</feature>
<evidence type="ECO:0000313" key="3">
    <source>
        <dbReference type="Proteomes" id="UP000008138"/>
    </source>
</evidence>
<dbReference type="STRING" id="999630.TUZN_1902"/>
<evidence type="ECO:0000259" key="1">
    <source>
        <dbReference type="Pfam" id="PF03205"/>
    </source>
</evidence>
<dbReference type="eggNOG" id="arCOG00532">
    <property type="taxonomic scope" value="Archaea"/>
</dbReference>
<dbReference type="KEGG" id="tuz:TUZN_1902"/>
<dbReference type="EMBL" id="CP002590">
    <property type="protein sequence ID" value="AEA13362.1"/>
    <property type="molecule type" value="Genomic_DNA"/>
</dbReference>
<name>F2L4D0_THEU7</name>
<reference evidence="2 3" key="1">
    <citation type="journal article" date="2011" name="J. Bacteriol.">
        <title>Complete genome sequence of the thermoacidophilic crenarchaeon Thermoproteus uzoniensis 768-20.</title>
        <authorList>
            <person name="Mardanov A.V."/>
            <person name="Gumerov V.M."/>
            <person name="Beletsky A.V."/>
            <person name="Prokofeva M.I."/>
            <person name="Bonch-Osmolovskaya E.A."/>
            <person name="Ravin N.V."/>
            <person name="Skryabin K.G."/>
        </authorList>
    </citation>
    <scope>NUCLEOTIDE SEQUENCE [LARGE SCALE GENOMIC DNA]</scope>
    <source>
        <strain evidence="2 3">768-20</strain>
    </source>
</reference>
<dbReference type="InterPro" id="IPR004435">
    <property type="entry name" value="MobB_dom"/>
</dbReference>
<dbReference type="HOGENOM" id="CLU_147802_0_0_2"/>
<dbReference type="GO" id="GO:0006777">
    <property type="term" value="P:Mo-molybdopterin cofactor biosynthetic process"/>
    <property type="evidence" value="ECO:0007669"/>
    <property type="project" value="InterPro"/>
</dbReference>
<sequence>MIQITGNKDVGKTALAERLISIARSLGYRVVAVKQSHHAPDVPGKDSYRMKVAGADVVVLRGGGMWAVFSDRLSLCRIDSDLVVIEGFRDAKLGFKIHIGPDPPADADVVVSLDDALRRSEEFLKRARCDVDADGLLAFLAAR</sequence>
<dbReference type="SUPFAM" id="SSF52540">
    <property type="entry name" value="P-loop containing nucleoside triphosphate hydrolases"/>
    <property type="match status" value="1"/>
</dbReference>
<dbReference type="Proteomes" id="UP000008138">
    <property type="component" value="Chromosome"/>
</dbReference>
<accession>F2L4D0</accession>
<gene>
    <name evidence="2" type="ordered locus">TUZN_1902</name>
</gene>
<dbReference type="GO" id="GO:0005525">
    <property type="term" value="F:GTP binding"/>
    <property type="evidence" value="ECO:0007669"/>
    <property type="project" value="InterPro"/>
</dbReference>
<dbReference type="Gene3D" id="3.40.50.300">
    <property type="entry name" value="P-loop containing nucleotide triphosphate hydrolases"/>
    <property type="match status" value="1"/>
</dbReference>
<dbReference type="AlphaFoldDB" id="F2L4D0"/>
<protein>
    <submittedName>
        <fullName evidence="2">Molybdopterin-guanine dinucleotide biosynthesis protein B</fullName>
    </submittedName>
</protein>
<dbReference type="PANTHER" id="PTHR40072:SF1">
    <property type="entry name" value="MOLYBDOPTERIN-GUANINE DINUCLEOTIDE BIOSYNTHESIS ADAPTER PROTEIN"/>
    <property type="match status" value="1"/>
</dbReference>